<dbReference type="CDD" id="cd00761">
    <property type="entry name" value="Glyco_tranf_GTA_type"/>
    <property type="match status" value="1"/>
</dbReference>
<dbReference type="AlphaFoldDB" id="A0A0H3HE65"/>
<dbReference type="Pfam" id="PF00535">
    <property type="entry name" value="Glycos_transf_2"/>
    <property type="match status" value="1"/>
</dbReference>
<dbReference type="SUPFAM" id="SSF53448">
    <property type="entry name" value="Nucleotide-diphospho-sugar transferases"/>
    <property type="match status" value="1"/>
</dbReference>
<gene>
    <name evidence="2" type="ordered locus">KOX_25185</name>
</gene>
<keyword evidence="2" id="KW-0808">Transferase</keyword>
<dbReference type="Proteomes" id="UP000007843">
    <property type="component" value="Chromosome"/>
</dbReference>
<feature type="domain" description="Glycosyltransferase 2-like" evidence="1">
    <location>
        <begin position="2"/>
        <end position="84"/>
    </location>
</feature>
<dbReference type="HOGENOM" id="CLU_025996_0_5_6"/>
<accession>A0A0H3HE65</accession>
<dbReference type="InterPro" id="IPR050834">
    <property type="entry name" value="Glycosyltransf_2"/>
</dbReference>
<dbReference type="PANTHER" id="PTHR43685:SF2">
    <property type="entry name" value="GLYCOSYLTRANSFERASE 2-LIKE DOMAIN-CONTAINING PROTEIN"/>
    <property type="match status" value="1"/>
</dbReference>
<proteinExistence type="predicted"/>
<organism evidence="2 3">
    <name type="scientific">Klebsiella michiganensis (strain ATCC 8724 / DSM 4798 / JCM 20051 / NBRC 3318 / NRRL B-199 / KCTC 1686 / BUCSAV 143 / CCM 1901)</name>
    <dbReference type="NCBI Taxonomy" id="1006551"/>
    <lineage>
        <taxon>Bacteria</taxon>
        <taxon>Pseudomonadati</taxon>
        <taxon>Pseudomonadota</taxon>
        <taxon>Gammaproteobacteria</taxon>
        <taxon>Enterobacterales</taxon>
        <taxon>Enterobacteriaceae</taxon>
        <taxon>Klebsiella/Raoultella group</taxon>
        <taxon>Klebsiella</taxon>
    </lineage>
</organism>
<evidence type="ECO:0000313" key="3">
    <source>
        <dbReference type="Proteomes" id="UP000007843"/>
    </source>
</evidence>
<dbReference type="InterPro" id="IPR001173">
    <property type="entry name" value="Glyco_trans_2-like"/>
</dbReference>
<dbReference type="PATRIC" id="fig|1006551.4.peg.5052"/>
<name>A0A0H3HE65_KLEM8</name>
<dbReference type="KEGG" id="kox:KOX_25185"/>
<evidence type="ECO:0000313" key="2">
    <source>
        <dbReference type="EMBL" id="AEX06750.1"/>
    </source>
</evidence>
<sequence length="243" mass="28432">MINAFENNFQGFQYIVNEKKQGACVSRNKAIQVAKGEFITGLDDDDYFHKRRLEYFVNFSNEDKFSLICSNVKLLNDDILNVQSETLSEGGKVITFNDIKQYNCVGNQVFVKKSVIDAIGGFDPNMPAWQDYDTWFRIIKKFGDAYKLNACTMYLDDGANRERITTSSKAYLGYQKFIEKHHNSLTEKDSISLKYMDMLNRKQNIPLLSFELIKHSEIFKRVMKYQMTYRLPKLYGIYQKIIK</sequence>
<reference evidence="2 3" key="1">
    <citation type="journal article" date="2012" name="J. Bacteriol.">
        <title>Complete genome sequence of Klebsiella oxytoca KCTC 1686, used in production of 2,3-butanediol.</title>
        <authorList>
            <person name="Shin S.H."/>
            <person name="Kim S."/>
            <person name="Kim J.Y."/>
            <person name="Lee S."/>
            <person name="Um Y."/>
            <person name="Oh M.K."/>
            <person name="Kim Y.R."/>
            <person name="Lee J."/>
            <person name="Yang K.S."/>
        </authorList>
    </citation>
    <scope>NUCLEOTIDE SEQUENCE [LARGE SCALE GENOMIC DNA]</scope>
    <source>
        <strain evidence="3">ATCC 8724 / DSM 4798 / JCM 20051 / NBRC 3318 / NRRL B-199 / KCTC 1686</strain>
    </source>
</reference>
<dbReference type="GO" id="GO:0016740">
    <property type="term" value="F:transferase activity"/>
    <property type="evidence" value="ECO:0007669"/>
    <property type="project" value="UniProtKB-KW"/>
</dbReference>
<dbReference type="PANTHER" id="PTHR43685">
    <property type="entry name" value="GLYCOSYLTRANSFERASE"/>
    <property type="match status" value="1"/>
</dbReference>
<dbReference type="Gene3D" id="3.90.550.10">
    <property type="entry name" value="Spore Coat Polysaccharide Biosynthesis Protein SpsA, Chain A"/>
    <property type="match status" value="1"/>
</dbReference>
<dbReference type="InterPro" id="IPR029044">
    <property type="entry name" value="Nucleotide-diphossugar_trans"/>
</dbReference>
<protein>
    <submittedName>
        <fullName evidence="2">Putative glucuronosyltransferase</fullName>
    </submittedName>
</protein>
<dbReference type="EMBL" id="CP003218">
    <property type="protein sequence ID" value="AEX06750.1"/>
    <property type="molecule type" value="Genomic_DNA"/>
</dbReference>
<evidence type="ECO:0000259" key="1">
    <source>
        <dbReference type="Pfam" id="PF00535"/>
    </source>
</evidence>